<comment type="similarity">
    <text evidence="2">Belongs to the EamA transporter family.</text>
</comment>
<name>A0A497WKE7_9RHOB</name>
<gene>
    <name evidence="8" type="ORF">BCF46_1891</name>
</gene>
<feature type="transmembrane region" description="Helical" evidence="6">
    <location>
        <begin position="93"/>
        <end position="114"/>
    </location>
</feature>
<dbReference type="GO" id="GO:0016020">
    <property type="term" value="C:membrane"/>
    <property type="evidence" value="ECO:0007669"/>
    <property type="project" value="UniProtKB-SubCell"/>
</dbReference>
<keyword evidence="5 6" id="KW-0472">Membrane</keyword>
<keyword evidence="3 6" id="KW-0812">Transmembrane</keyword>
<evidence type="ECO:0000256" key="4">
    <source>
        <dbReference type="ARBA" id="ARBA00022989"/>
    </source>
</evidence>
<dbReference type="InterPro" id="IPR000620">
    <property type="entry name" value="EamA_dom"/>
</dbReference>
<evidence type="ECO:0000313" key="9">
    <source>
        <dbReference type="Proteomes" id="UP000269157"/>
    </source>
</evidence>
<feature type="transmembrane region" description="Helical" evidence="6">
    <location>
        <begin position="174"/>
        <end position="194"/>
    </location>
</feature>
<dbReference type="InterPro" id="IPR037185">
    <property type="entry name" value="EmrE-like"/>
</dbReference>
<dbReference type="EMBL" id="RCCE01000003">
    <property type="protein sequence ID" value="RLJ51676.1"/>
    <property type="molecule type" value="Genomic_DNA"/>
</dbReference>
<evidence type="ECO:0000256" key="6">
    <source>
        <dbReference type="SAM" id="Phobius"/>
    </source>
</evidence>
<feature type="transmembrane region" description="Helical" evidence="6">
    <location>
        <begin position="147"/>
        <end position="167"/>
    </location>
</feature>
<feature type="domain" description="EamA" evidence="7">
    <location>
        <begin position="145"/>
        <end position="271"/>
    </location>
</feature>
<evidence type="ECO:0000259" key="7">
    <source>
        <dbReference type="Pfam" id="PF00892"/>
    </source>
</evidence>
<accession>A0A497WKE7</accession>
<dbReference type="Pfam" id="PF00892">
    <property type="entry name" value="EamA"/>
    <property type="match status" value="2"/>
</dbReference>
<feature type="transmembrane region" description="Helical" evidence="6">
    <location>
        <begin position="34"/>
        <end position="57"/>
    </location>
</feature>
<dbReference type="PANTHER" id="PTHR32322">
    <property type="entry name" value="INNER MEMBRANE TRANSPORTER"/>
    <property type="match status" value="1"/>
</dbReference>
<evidence type="ECO:0000256" key="2">
    <source>
        <dbReference type="ARBA" id="ARBA00007362"/>
    </source>
</evidence>
<evidence type="ECO:0000313" key="8">
    <source>
        <dbReference type="EMBL" id="RLJ51676.1"/>
    </source>
</evidence>
<dbReference type="OrthoDB" id="7818056at2"/>
<dbReference type="SUPFAM" id="SSF103481">
    <property type="entry name" value="Multidrug resistance efflux transporter EmrE"/>
    <property type="match status" value="2"/>
</dbReference>
<protein>
    <submittedName>
        <fullName evidence="8">EamA-like transporter family protein</fullName>
    </submittedName>
</protein>
<feature type="transmembrane region" description="Helical" evidence="6">
    <location>
        <begin position="258"/>
        <end position="277"/>
    </location>
</feature>
<dbReference type="AlphaFoldDB" id="A0A497WKE7"/>
<feature type="transmembrane region" description="Helical" evidence="6">
    <location>
        <begin position="69"/>
        <end position="87"/>
    </location>
</feature>
<proteinExistence type="inferred from homology"/>
<comment type="subcellular location">
    <subcellularLocation>
        <location evidence="1">Membrane</location>
        <topology evidence="1">Multi-pass membrane protein</topology>
    </subcellularLocation>
</comment>
<comment type="caution">
    <text evidence="8">The sequence shown here is derived from an EMBL/GenBank/DDBJ whole genome shotgun (WGS) entry which is preliminary data.</text>
</comment>
<reference evidence="8 9" key="1">
    <citation type="submission" date="2018-10" db="EMBL/GenBank/DDBJ databases">
        <title>Genomic Encyclopedia of Archaeal and Bacterial Type Strains, Phase II (KMG-II): from individual species to whole genera.</title>
        <authorList>
            <person name="Goeker M."/>
        </authorList>
    </citation>
    <scope>NUCLEOTIDE SEQUENCE [LARGE SCALE GENOMIC DNA]</scope>
    <source>
        <strain evidence="8 9">DSM 29466</strain>
    </source>
</reference>
<feature type="transmembrane region" description="Helical" evidence="6">
    <location>
        <begin position="206"/>
        <end position="225"/>
    </location>
</feature>
<dbReference type="Proteomes" id="UP000269157">
    <property type="component" value="Unassembled WGS sequence"/>
</dbReference>
<organism evidence="8 9">
    <name type="scientific">Litoreibacter meonggei</name>
    <dbReference type="NCBI Taxonomy" id="1049199"/>
    <lineage>
        <taxon>Bacteria</taxon>
        <taxon>Pseudomonadati</taxon>
        <taxon>Pseudomonadota</taxon>
        <taxon>Alphaproteobacteria</taxon>
        <taxon>Rhodobacterales</taxon>
        <taxon>Roseobacteraceae</taxon>
        <taxon>Litoreibacter</taxon>
    </lineage>
</organism>
<sequence>MERSILLAVTTMSMGMLLIPLGDTAGKLMTSSGIAPFFVAWTRYLIGLVVLLPFAMHKDAVRLLSNWRIWLRSSIQVVTITTILTALQTEPIANVFAAFFLGPTVSYILSVTLLKEQASAMRIILLAIGLGGVMLVVKPGFGMTTGLAWAAFSGCCYGMFLTASRWVSPLGKPVHLLITQLFIGALLLTPLGLLNLPPITPTLSGLVVWSAIASMLGNLLLVFAYARAGASVLAPFVYVQLVGATAYGWLVFDNWPDGLSALGLVVIFVSGFATLFLRKSKPRTL</sequence>
<dbReference type="PANTHER" id="PTHR32322:SF2">
    <property type="entry name" value="EAMA DOMAIN-CONTAINING PROTEIN"/>
    <property type="match status" value="1"/>
</dbReference>
<evidence type="ECO:0000256" key="3">
    <source>
        <dbReference type="ARBA" id="ARBA00022692"/>
    </source>
</evidence>
<feature type="domain" description="EamA" evidence="7">
    <location>
        <begin position="21"/>
        <end position="137"/>
    </location>
</feature>
<feature type="transmembrane region" description="Helical" evidence="6">
    <location>
        <begin position="123"/>
        <end position="141"/>
    </location>
</feature>
<feature type="transmembrane region" description="Helical" evidence="6">
    <location>
        <begin position="5"/>
        <end position="22"/>
    </location>
</feature>
<evidence type="ECO:0000256" key="5">
    <source>
        <dbReference type="ARBA" id="ARBA00023136"/>
    </source>
</evidence>
<keyword evidence="9" id="KW-1185">Reference proteome</keyword>
<dbReference type="InterPro" id="IPR050638">
    <property type="entry name" value="AA-Vitamin_Transporters"/>
</dbReference>
<keyword evidence="4 6" id="KW-1133">Transmembrane helix</keyword>
<feature type="transmembrane region" description="Helical" evidence="6">
    <location>
        <begin position="232"/>
        <end position="252"/>
    </location>
</feature>
<evidence type="ECO:0000256" key="1">
    <source>
        <dbReference type="ARBA" id="ARBA00004141"/>
    </source>
</evidence>